<feature type="region of interest" description="Disordered" evidence="1">
    <location>
        <begin position="355"/>
        <end position="381"/>
    </location>
</feature>
<name>A0A9P6D0M0_9AGAR</name>
<proteinExistence type="predicted"/>
<dbReference type="Proteomes" id="UP000807469">
    <property type="component" value="Unassembled WGS sequence"/>
</dbReference>
<feature type="compositionally biased region" description="Basic and acidic residues" evidence="1">
    <location>
        <begin position="310"/>
        <end position="322"/>
    </location>
</feature>
<dbReference type="AlphaFoldDB" id="A0A9P6D0M0"/>
<feature type="compositionally biased region" description="Pro residues" evidence="1">
    <location>
        <begin position="262"/>
        <end position="273"/>
    </location>
</feature>
<feature type="compositionally biased region" description="Low complexity" evidence="1">
    <location>
        <begin position="355"/>
        <end position="368"/>
    </location>
</feature>
<feature type="region of interest" description="Disordered" evidence="1">
    <location>
        <begin position="193"/>
        <end position="339"/>
    </location>
</feature>
<accession>A0A9P6D0M0</accession>
<keyword evidence="4" id="KW-1185">Reference proteome</keyword>
<gene>
    <name evidence="3" type="ORF">BDN70DRAFT_988040</name>
</gene>
<keyword evidence="2" id="KW-0472">Membrane</keyword>
<keyword evidence="2" id="KW-1133">Transmembrane helix</keyword>
<evidence type="ECO:0000313" key="3">
    <source>
        <dbReference type="EMBL" id="KAF9486487.1"/>
    </source>
</evidence>
<evidence type="ECO:0000313" key="4">
    <source>
        <dbReference type="Proteomes" id="UP000807469"/>
    </source>
</evidence>
<feature type="compositionally biased region" description="Low complexity" evidence="1">
    <location>
        <begin position="193"/>
        <end position="218"/>
    </location>
</feature>
<feature type="compositionally biased region" description="Basic residues" evidence="1">
    <location>
        <begin position="287"/>
        <end position="301"/>
    </location>
</feature>
<protein>
    <submittedName>
        <fullName evidence="3">Uncharacterized protein</fullName>
    </submittedName>
</protein>
<feature type="region of interest" description="Disordered" evidence="1">
    <location>
        <begin position="122"/>
        <end position="148"/>
    </location>
</feature>
<dbReference type="EMBL" id="MU155130">
    <property type="protein sequence ID" value="KAF9486487.1"/>
    <property type="molecule type" value="Genomic_DNA"/>
</dbReference>
<feature type="transmembrane region" description="Helical" evidence="2">
    <location>
        <begin position="12"/>
        <end position="37"/>
    </location>
</feature>
<feature type="compositionally biased region" description="Polar residues" evidence="1">
    <location>
        <begin position="131"/>
        <end position="148"/>
    </location>
</feature>
<keyword evidence="2" id="KW-0812">Transmembrane</keyword>
<organism evidence="3 4">
    <name type="scientific">Pholiota conissans</name>
    <dbReference type="NCBI Taxonomy" id="109636"/>
    <lineage>
        <taxon>Eukaryota</taxon>
        <taxon>Fungi</taxon>
        <taxon>Dikarya</taxon>
        <taxon>Basidiomycota</taxon>
        <taxon>Agaricomycotina</taxon>
        <taxon>Agaricomycetes</taxon>
        <taxon>Agaricomycetidae</taxon>
        <taxon>Agaricales</taxon>
        <taxon>Agaricineae</taxon>
        <taxon>Strophariaceae</taxon>
        <taxon>Pholiota</taxon>
    </lineage>
</organism>
<comment type="caution">
    <text evidence="3">The sequence shown here is derived from an EMBL/GenBank/DDBJ whole genome shotgun (WGS) entry which is preliminary data.</text>
</comment>
<dbReference type="OrthoDB" id="3005638at2759"/>
<evidence type="ECO:0000256" key="2">
    <source>
        <dbReference type="SAM" id="Phobius"/>
    </source>
</evidence>
<sequence length="381" mass="41593">MDTATRGQRAFVNVAGFIYASFGFSLSVIAAVFNLLFQPSNSQHELILPLPSHAKPAARHHHTHTHTHGAHARPRRIVRSLSEHPSPTEGPLIVPETSPIAQRSKALLPAEKKTVYCRKSLPSDSPLKNAHNISEVTPNEKSLSSGGSKENALFNMHARSQSESIPSIMVGHHDSSEHVSWKNPEFLTEEPAPFSAVVSPPSQSLQTLQSPPSSAQTTNTVKSNPCACPTTKLKPRLFDPKTWGSHKRLKRCQSSPQLSKPPGVPFVSSPPPLKSHGSDSESQPAHNLKKSKSWKHLRKAKSGPINNDKATSKTDRKADKKRSQTLRTHPYEAPYFAPPPVPSVPVHVTLIPDQSSSDYASSIDSTKSSLDKKLSRSLMKA</sequence>
<reference evidence="3" key="1">
    <citation type="submission" date="2020-11" db="EMBL/GenBank/DDBJ databases">
        <authorList>
            <consortium name="DOE Joint Genome Institute"/>
            <person name="Ahrendt S."/>
            <person name="Riley R."/>
            <person name="Andreopoulos W."/>
            <person name="Labutti K."/>
            <person name="Pangilinan J."/>
            <person name="Ruiz-Duenas F.J."/>
            <person name="Barrasa J.M."/>
            <person name="Sanchez-Garcia M."/>
            <person name="Camarero S."/>
            <person name="Miyauchi S."/>
            <person name="Serrano A."/>
            <person name="Linde D."/>
            <person name="Babiker R."/>
            <person name="Drula E."/>
            <person name="Ayuso-Fernandez I."/>
            <person name="Pacheco R."/>
            <person name="Padilla G."/>
            <person name="Ferreira P."/>
            <person name="Barriuso J."/>
            <person name="Kellner H."/>
            <person name="Castanera R."/>
            <person name="Alfaro M."/>
            <person name="Ramirez L."/>
            <person name="Pisabarro A.G."/>
            <person name="Kuo A."/>
            <person name="Tritt A."/>
            <person name="Lipzen A."/>
            <person name="He G."/>
            <person name="Yan M."/>
            <person name="Ng V."/>
            <person name="Cullen D."/>
            <person name="Martin F."/>
            <person name="Rosso M.-N."/>
            <person name="Henrissat B."/>
            <person name="Hibbett D."/>
            <person name="Martinez A.T."/>
            <person name="Grigoriev I.V."/>
        </authorList>
    </citation>
    <scope>NUCLEOTIDE SEQUENCE</scope>
    <source>
        <strain evidence="3">CIRM-BRFM 674</strain>
    </source>
</reference>
<evidence type="ECO:0000256" key="1">
    <source>
        <dbReference type="SAM" id="MobiDB-lite"/>
    </source>
</evidence>